<dbReference type="PROSITE" id="PS00455">
    <property type="entry name" value="AMP_BINDING"/>
    <property type="match status" value="1"/>
</dbReference>
<evidence type="ECO:0000313" key="3">
    <source>
        <dbReference type="EMBL" id="MCD2196002.1"/>
    </source>
</evidence>
<dbReference type="EMBL" id="JAJNDB010000005">
    <property type="protein sequence ID" value="MCD2196002.1"/>
    <property type="molecule type" value="Genomic_DNA"/>
</dbReference>
<reference evidence="3 4" key="1">
    <citation type="submission" date="2021-11" db="EMBL/GenBank/DDBJ databases">
        <title>Draft genome sequence of Actinomycetospora sp. SF1 isolated from the rhizosphere soil.</title>
        <authorList>
            <person name="Duangmal K."/>
            <person name="Chantavorakit T."/>
        </authorList>
    </citation>
    <scope>NUCLEOTIDE SEQUENCE [LARGE SCALE GENOMIC DNA]</scope>
    <source>
        <strain evidence="3 4">TBRC 5722</strain>
    </source>
</reference>
<keyword evidence="4" id="KW-1185">Reference proteome</keyword>
<dbReference type="InterPro" id="IPR020845">
    <property type="entry name" value="AMP-binding_CS"/>
</dbReference>
<dbReference type="PANTHER" id="PTHR43767:SF1">
    <property type="entry name" value="NONRIBOSOMAL PEPTIDE SYNTHASE PES1 (EUROFUNG)-RELATED"/>
    <property type="match status" value="1"/>
</dbReference>
<organism evidence="3 4">
    <name type="scientific">Actinomycetospora endophytica</name>
    <dbReference type="NCBI Taxonomy" id="2291215"/>
    <lineage>
        <taxon>Bacteria</taxon>
        <taxon>Bacillati</taxon>
        <taxon>Actinomycetota</taxon>
        <taxon>Actinomycetes</taxon>
        <taxon>Pseudonocardiales</taxon>
        <taxon>Pseudonocardiaceae</taxon>
        <taxon>Actinomycetospora</taxon>
    </lineage>
</organism>
<name>A0ABS8PCM0_9PSEU</name>
<dbReference type="Pfam" id="PF13193">
    <property type="entry name" value="AMP-binding_C"/>
    <property type="match status" value="1"/>
</dbReference>
<dbReference type="Gene3D" id="3.30.300.30">
    <property type="match status" value="1"/>
</dbReference>
<dbReference type="Pfam" id="PF00501">
    <property type="entry name" value="AMP-binding"/>
    <property type="match status" value="1"/>
</dbReference>
<dbReference type="Gene3D" id="3.40.50.12780">
    <property type="entry name" value="N-terminal domain of ligase-like"/>
    <property type="match status" value="1"/>
</dbReference>
<dbReference type="SUPFAM" id="SSF56801">
    <property type="entry name" value="Acetyl-CoA synthetase-like"/>
    <property type="match status" value="1"/>
</dbReference>
<sequence>MGGGYAQRPWLARYREDYPADITPEFPSMLALFEASLARAPQTEIVRYFDGVLTLAELDQLSDAFAVALTDRRFAPGDRLATYLQNIPQAVVAVIGTWKAGGIVVSINPMSRQRELTTLLTDCEATAIVSQEDLWDQVAAEVVPNTSVRIAWTTSPLEFQTRQDDRLFKGMERSRPDGTEDLSEVLAATRGREPTAVELGPDDVAFLGYTSGTTGPPKGAMNTHRNVVFNAQTYRDWIQLTPQDSILGVAPLFHITGVVGHLAIALLLPAPLVLAYRFEPAVMLDAIREHRPTFSIGSITVFIALMNAEGAQREDMSSMVKLYSGGAPIPPSTVKAFSDQFGHYIHNFYGLTETNSPSHGVPLGGDAPVDEASGALSVGVPVFSTVVSIVRDDGSEADVGEVGEIVTRGPQVVPGYWNKPEETENALRDAEGKVALKTGDVGYMDADGWFYVVDRKKDQINAGGYKVWPREVEDVLYEHPGVREAAVVGVPDEYRGETVKAFVSVRAGSSVTPDELIAFCKERMSAYKYPRQVELLEEIPKTVTGKLLRRELRGR</sequence>
<evidence type="ECO:0000313" key="4">
    <source>
        <dbReference type="Proteomes" id="UP001199469"/>
    </source>
</evidence>
<dbReference type="RefSeq" id="WP_230737861.1">
    <property type="nucleotide sequence ID" value="NZ_JAJNDB010000005.1"/>
</dbReference>
<feature type="domain" description="AMP-dependent synthetase/ligase" evidence="1">
    <location>
        <begin position="33"/>
        <end position="417"/>
    </location>
</feature>
<accession>A0ABS8PCM0</accession>
<dbReference type="PANTHER" id="PTHR43767">
    <property type="entry name" value="LONG-CHAIN-FATTY-ACID--COA LIGASE"/>
    <property type="match status" value="1"/>
</dbReference>
<dbReference type="InterPro" id="IPR042099">
    <property type="entry name" value="ANL_N_sf"/>
</dbReference>
<dbReference type="InterPro" id="IPR045851">
    <property type="entry name" value="AMP-bd_C_sf"/>
</dbReference>
<evidence type="ECO:0000259" key="1">
    <source>
        <dbReference type="Pfam" id="PF00501"/>
    </source>
</evidence>
<dbReference type="Proteomes" id="UP001199469">
    <property type="component" value="Unassembled WGS sequence"/>
</dbReference>
<dbReference type="InterPro" id="IPR050237">
    <property type="entry name" value="ATP-dep_AMP-bd_enzyme"/>
</dbReference>
<dbReference type="InterPro" id="IPR025110">
    <property type="entry name" value="AMP-bd_C"/>
</dbReference>
<proteinExistence type="predicted"/>
<protein>
    <submittedName>
        <fullName evidence="3">AMP-binding protein</fullName>
    </submittedName>
</protein>
<feature type="domain" description="AMP-binding enzyme C-terminal" evidence="2">
    <location>
        <begin position="471"/>
        <end position="546"/>
    </location>
</feature>
<dbReference type="InterPro" id="IPR000873">
    <property type="entry name" value="AMP-dep_synth/lig_dom"/>
</dbReference>
<evidence type="ECO:0000259" key="2">
    <source>
        <dbReference type="Pfam" id="PF13193"/>
    </source>
</evidence>
<comment type="caution">
    <text evidence="3">The sequence shown here is derived from an EMBL/GenBank/DDBJ whole genome shotgun (WGS) entry which is preliminary data.</text>
</comment>
<gene>
    <name evidence="3" type="ORF">LQ327_21765</name>
</gene>